<evidence type="ECO:0000256" key="4">
    <source>
        <dbReference type="RuleBase" id="RU361210"/>
    </source>
</evidence>
<gene>
    <name evidence="5" type="primary">Ppp2r4</name>
    <name evidence="5" type="ORF">AWC38_SpisGene21533</name>
</gene>
<dbReference type="InterPro" id="IPR004327">
    <property type="entry name" value="Phstyr_phstse_ac"/>
</dbReference>
<dbReference type="GO" id="GO:0005634">
    <property type="term" value="C:nucleus"/>
    <property type="evidence" value="ECO:0007669"/>
    <property type="project" value="TreeGrafter"/>
</dbReference>
<evidence type="ECO:0000256" key="2">
    <source>
        <dbReference type="ARBA" id="ARBA00044786"/>
    </source>
</evidence>
<keyword evidence="6" id="KW-1185">Reference proteome</keyword>
<dbReference type="GO" id="GO:0007052">
    <property type="term" value="P:mitotic spindle organization"/>
    <property type="evidence" value="ECO:0007669"/>
    <property type="project" value="TreeGrafter"/>
</dbReference>
<dbReference type="Pfam" id="PF03095">
    <property type="entry name" value="PTPA"/>
    <property type="match status" value="1"/>
</dbReference>
<feature type="non-terminal residue" evidence="5">
    <location>
        <position position="114"/>
    </location>
</feature>
<sequence>MRRRLTTVFADTDGEAGEAPVFAEPKREILNPSDVVKWEKSQNADRMIQGLLPEKSIGASIELTAYLRDGFGNKTRIDYGTGHEACFIAFLCCLFKLRVLDQNDCVSIVFKVFQ</sequence>
<keyword evidence="4" id="KW-0413">Isomerase</keyword>
<evidence type="ECO:0000313" key="6">
    <source>
        <dbReference type="Proteomes" id="UP000225706"/>
    </source>
</evidence>
<dbReference type="GO" id="GO:0005737">
    <property type="term" value="C:cytoplasm"/>
    <property type="evidence" value="ECO:0007669"/>
    <property type="project" value="UniProtKB-SubCell"/>
</dbReference>
<dbReference type="EC" id="5.2.1.8" evidence="4"/>
<organism evidence="5 6">
    <name type="scientific">Stylophora pistillata</name>
    <name type="common">Smooth cauliflower coral</name>
    <dbReference type="NCBI Taxonomy" id="50429"/>
    <lineage>
        <taxon>Eukaryota</taxon>
        <taxon>Metazoa</taxon>
        <taxon>Cnidaria</taxon>
        <taxon>Anthozoa</taxon>
        <taxon>Hexacorallia</taxon>
        <taxon>Scleractinia</taxon>
        <taxon>Astrocoeniina</taxon>
        <taxon>Pocilloporidae</taxon>
        <taxon>Stylophora</taxon>
    </lineage>
</organism>
<dbReference type="SUPFAM" id="SSF140984">
    <property type="entry name" value="PTPA-like"/>
    <property type="match status" value="1"/>
</dbReference>
<protein>
    <recommendedName>
        <fullName evidence="2 4">Serine/threonine-protein phosphatase 2A activator</fullName>
        <ecNumber evidence="4">5.2.1.8</ecNumber>
    </recommendedName>
    <alternativeName>
        <fullName evidence="3 4">Phosphotyrosyl phosphatase activator</fullName>
    </alternativeName>
</protein>
<keyword evidence="4" id="KW-0697">Rotamase</keyword>
<reference evidence="6" key="1">
    <citation type="journal article" date="2017" name="bioRxiv">
        <title>Comparative analysis of the genomes of Stylophora pistillata and Acropora digitifera provides evidence for extensive differences between species of corals.</title>
        <authorList>
            <person name="Voolstra C.R."/>
            <person name="Li Y."/>
            <person name="Liew Y.J."/>
            <person name="Baumgarten S."/>
            <person name="Zoccola D."/>
            <person name="Flot J.-F."/>
            <person name="Tambutte S."/>
            <person name="Allemand D."/>
            <person name="Aranda M."/>
        </authorList>
    </citation>
    <scope>NUCLEOTIDE SEQUENCE [LARGE SCALE GENOMIC DNA]</scope>
</reference>
<dbReference type="STRING" id="50429.A0A2B4RC00"/>
<name>A0A2B4RC00_STYPI</name>
<keyword evidence="4" id="KW-0963">Cytoplasm</keyword>
<dbReference type="GO" id="GO:0003755">
    <property type="term" value="F:peptidyl-prolyl cis-trans isomerase activity"/>
    <property type="evidence" value="ECO:0007669"/>
    <property type="project" value="UniProtKB-KW"/>
</dbReference>
<dbReference type="PANTHER" id="PTHR10012:SF0">
    <property type="entry name" value="SERINE_THREONINE-PROTEIN PHOSPHATASE 2A ACTIVATOR"/>
    <property type="match status" value="1"/>
</dbReference>
<comment type="caution">
    <text evidence="5">The sequence shown here is derived from an EMBL/GenBank/DDBJ whole genome shotgun (WGS) entry which is preliminary data.</text>
</comment>
<comment type="function">
    <text evidence="4">PPIases accelerate the folding of proteins. It catalyzes the cis-trans isomerization of proline imidic peptide bonds in oligopeptides.</text>
</comment>
<proteinExistence type="inferred from homology"/>
<comment type="subcellular location">
    <subcellularLocation>
        <location evidence="4">Cytoplasm</location>
    </subcellularLocation>
</comment>
<evidence type="ECO:0000256" key="1">
    <source>
        <dbReference type="ARBA" id="ARBA00011019"/>
    </source>
</evidence>
<evidence type="ECO:0000256" key="3">
    <source>
        <dbReference type="ARBA" id="ARBA00044820"/>
    </source>
</evidence>
<comment type="similarity">
    <text evidence="1 4">Belongs to the PTPA-type PPIase family.</text>
</comment>
<dbReference type="GO" id="GO:0008160">
    <property type="term" value="F:protein tyrosine phosphatase activator activity"/>
    <property type="evidence" value="ECO:0007669"/>
    <property type="project" value="TreeGrafter"/>
</dbReference>
<dbReference type="GO" id="GO:0000159">
    <property type="term" value="C:protein phosphatase type 2A complex"/>
    <property type="evidence" value="ECO:0007669"/>
    <property type="project" value="TreeGrafter"/>
</dbReference>
<dbReference type="EMBL" id="LSMT01000799">
    <property type="protein sequence ID" value="PFX14319.1"/>
    <property type="molecule type" value="Genomic_DNA"/>
</dbReference>
<dbReference type="AlphaFoldDB" id="A0A2B4RC00"/>
<dbReference type="InterPro" id="IPR037218">
    <property type="entry name" value="PTPA_sf"/>
</dbReference>
<comment type="catalytic activity">
    <reaction evidence="4">
        <text>[protein]-peptidylproline (omega=180) = [protein]-peptidylproline (omega=0)</text>
        <dbReference type="Rhea" id="RHEA:16237"/>
        <dbReference type="Rhea" id="RHEA-COMP:10747"/>
        <dbReference type="Rhea" id="RHEA-COMP:10748"/>
        <dbReference type="ChEBI" id="CHEBI:83833"/>
        <dbReference type="ChEBI" id="CHEBI:83834"/>
        <dbReference type="EC" id="5.2.1.8"/>
    </reaction>
</comment>
<accession>A0A2B4RC00</accession>
<dbReference type="OrthoDB" id="16120at2759"/>
<dbReference type="PANTHER" id="PTHR10012">
    <property type="entry name" value="SERINE/THREONINE-PROTEIN PHOSPHATASE 2A REGULATORY SUBUNIT B"/>
    <property type="match status" value="1"/>
</dbReference>
<dbReference type="Proteomes" id="UP000225706">
    <property type="component" value="Unassembled WGS sequence"/>
</dbReference>
<evidence type="ECO:0000313" key="5">
    <source>
        <dbReference type="EMBL" id="PFX14319.1"/>
    </source>
</evidence>